<feature type="region of interest" description="Disordered" evidence="2">
    <location>
        <begin position="583"/>
        <end position="606"/>
    </location>
</feature>
<reference evidence="6" key="1">
    <citation type="submission" date="2024-04" db="EMBL/GenBank/DDBJ databases">
        <authorList>
            <person name="Shaw F."/>
            <person name="Minotto A."/>
        </authorList>
    </citation>
    <scope>NUCLEOTIDE SEQUENCE [LARGE SCALE GENOMIC DNA]</scope>
</reference>
<keyword evidence="3" id="KW-0472">Membrane</keyword>
<keyword evidence="3" id="KW-0812">Transmembrane</keyword>
<feature type="region of interest" description="Disordered" evidence="2">
    <location>
        <begin position="272"/>
        <end position="294"/>
    </location>
</feature>
<evidence type="ECO:0000313" key="5">
    <source>
        <dbReference type="EMBL" id="CAL1697100.1"/>
    </source>
</evidence>
<dbReference type="Gene3D" id="1.20.5.510">
    <property type="entry name" value="Single helix bin"/>
    <property type="match status" value="1"/>
</dbReference>
<dbReference type="Gene3D" id="2.40.70.10">
    <property type="entry name" value="Acid Proteases"/>
    <property type="match status" value="2"/>
</dbReference>
<gene>
    <name evidence="5" type="ORF">GFSPODELE1_LOCUS1483</name>
</gene>
<evidence type="ECO:0000256" key="3">
    <source>
        <dbReference type="SAM" id="Phobius"/>
    </source>
</evidence>
<evidence type="ECO:0000259" key="4">
    <source>
        <dbReference type="PROSITE" id="PS51767"/>
    </source>
</evidence>
<dbReference type="Pfam" id="PF00026">
    <property type="entry name" value="Asp"/>
    <property type="match status" value="2"/>
</dbReference>
<accession>A0ABP1CN38</accession>
<dbReference type="PANTHER" id="PTHR47966">
    <property type="entry name" value="BETA-SITE APP-CLEAVING ENZYME, ISOFORM A-RELATED"/>
    <property type="match status" value="1"/>
</dbReference>
<dbReference type="Proteomes" id="UP001497453">
    <property type="component" value="Chromosome 1"/>
</dbReference>
<evidence type="ECO:0000256" key="2">
    <source>
        <dbReference type="SAM" id="MobiDB-lite"/>
    </source>
</evidence>
<dbReference type="PROSITE" id="PS51767">
    <property type="entry name" value="PEPTIDASE_A1"/>
    <property type="match status" value="1"/>
</dbReference>
<evidence type="ECO:0000313" key="6">
    <source>
        <dbReference type="Proteomes" id="UP001497453"/>
    </source>
</evidence>
<dbReference type="PANTHER" id="PTHR47966:SF73">
    <property type="entry name" value="PEPTIDASE A1 DOMAIN-CONTAINING PROTEIN"/>
    <property type="match status" value="1"/>
</dbReference>
<protein>
    <recommendedName>
        <fullName evidence="4">Peptidase A1 domain-containing protein</fullName>
    </recommendedName>
</protein>
<proteinExistence type="inferred from homology"/>
<dbReference type="EMBL" id="OZ037944">
    <property type="protein sequence ID" value="CAL1697100.1"/>
    <property type="molecule type" value="Genomic_DNA"/>
</dbReference>
<sequence>MCFYADPFTTLQVDMMVSSMARAVAVMTLVVPIVAGGAISNRDDAPVFSPQRVNIPLGFGAAGQYVMPVNMATGDNTQNFNFTLAMNSGLTYVAGQGCSTCSNIALYDQSRSTTAQALNANATTNFLTDTSSGPVIKETCSIQTSNGSNWVYPNQTVVVIQNQQANGFGQLLGGFTGVSGIVGLGTNLNSQPSSSGGGFQAAFADSIYGQWLNRNPTASNFSFGMALSPPAVRRNNGSTVPSDAAGTNAGVLNWMQPDSSMYKGDQITFKPVDNSANGGAAGNSGSPPSNAPSSEWSLSLDGWVFADGDNRISNTRSVVADVEALYTELYFPQDQATLLHAAIKGSSLQPNLGSLGPTISRAWTIPCDAQFSFGFVVGSQTFTLDHNSLVIRESDGTCVSAIEAWADPNQTKYLLGSSFISSIYLIFQINRDGTQVVGFAPFADPPKKSSHTGAIVGGVIGGVAFLVIVALSAFFLSRYYHRKSTLGTFDPQLDETKAPTPYTLGAPTGEVSIYTPNGASANAARQSYLPVSAGTSVTDPLFANAMSESSQYAPELISPPAYDASEASFAAANPGVAHNRVIREKGGHSVWQASNHEDPSAGSSST</sequence>
<name>A0ABP1CN38_9APHY</name>
<dbReference type="SUPFAM" id="SSF50630">
    <property type="entry name" value="Acid proteases"/>
    <property type="match status" value="1"/>
</dbReference>
<keyword evidence="3" id="KW-1133">Transmembrane helix</keyword>
<dbReference type="InterPro" id="IPR033121">
    <property type="entry name" value="PEPTIDASE_A1"/>
</dbReference>
<organism evidence="5 6">
    <name type="scientific">Somion occarium</name>
    <dbReference type="NCBI Taxonomy" id="3059160"/>
    <lineage>
        <taxon>Eukaryota</taxon>
        <taxon>Fungi</taxon>
        <taxon>Dikarya</taxon>
        <taxon>Basidiomycota</taxon>
        <taxon>Agaricomycotina</taxon>
        <taxon>Agaricomycetes</taxon>
        <taxon>Polyporales</taxon>
        <taxon>Cerrenaceae</taxon>
        <taxon>Somion</taxon>
    </lineage>
</organism>
<comment type="similarity">
    <text evidence="1">Belongs to the peptidase A1 family.</text>
</comment>
<feature type="domain" description="Peptidase A1" evidence="4">
    <location>
        <begin position="67"/>
        <end position="440"/>
    </location>
</feature>
<feature type="transmembrane region" description="Helical" evidence="3">
    <location>
        <begin position="450"/>
        <end position="476"/>
    </location>
</feature>
<dbReference type="InterPro" id="IPR001461">
    <property type="entry name" value="Aspartic_peptidase_A1"/>
</dbReference>
<evidence type="ECO:0000256" key="1">
    <source>
        <dbReference type="ARBA" id="ARBA00007447"/>
    </source>
</evidence>
<feature type="compositionally biased region" description="Low complexity" evidence="2">
    <location>
        <begin position="274"/>
        <end position="294"/>
    </location>
</feature>
<keyword evidence="6" id="KW-1185">Reference proteome</keyword>
<dbReference type="InterPro" id="IPR021109">
    <property type="entry name" value="Peptidase_aspartic_dom_sf"/>
</dbReference>